<evidence type="ECO:0000313" key="2">
    <source>
        <dbReference type="EMBL" id="MDY8109908.1"/>
    </source>
</evidence>
<feature type="domain" description="SCP" evidence="1">
    <location>
        <begin position="53"/>
        <end position="175"/>
    </location>
</feature>
<dbReference type="PANTHER" id="PTHR31157">
    <property type="entry name" value="SCP DOMAIN-CONTAINING PROTEIN"/>
    <property type="match status" value="1"/>
</dbReference>
<keyword evidence="3" id="KW-1185">Reference proteome</keyword>
<name>A0ABU5I4P4_9HYPH</name>
<evidence type="ECO:0000313" key="3">
    <source>
        <dbReference type="Proteomes" id="UP001294412"/>
    </source>
</evidence>
<dbReference type="SUPFAM" id="SSF55797">
    <property type="entry name" value="PR-1-like"/>
    <property type="match status" value="1"/>
</dbReference>
<sequence>MWLTDRIAQLATGTVAVASTATLSAALTICLGYTGSAGAVEPGNLDALREEALAEVNSDRAEYGLPALELQEALNESAQIHAMDMVQNDYYAHVSPEGVGPQDRFLNAGGSLAKLVEENIARCSGCALPPDEKRVQSFESGWMNSPSHRSNILNDGLEGFGFGIAGKEGEIFAVQTFAGPGTSPSLGPDQSTEPVAESKRSRMMVSMLNQARERQDLPPLSNNATLAAAAENILPEDGKGLLTGNGDTDLIAALPADERRSWHTLQVVSAGCGGCGVEITDADLDYFRNQWLNNPQFASTVTNDRLDQAGAAFLSNGEGAKRAVVVFGARR</sequence>
<dbReference type="Gene3D" id="3.40.33.10">
    <property type="entry name" value="CAP"/>
    <property type="match status" value="2"/>
</dbReference>
<accession>A0ABU5I4P4</accession>
<dbReference type="InterPro" id="IPR014044">
    <property type="entry name" value="CAP_dom"/>
</dbReference>
<dbReference type="Pfam" id="PF00188">
    <property type="entry name" value="CAP"/>
    <property type="match status" value="1"/>
</dbReference>
<dbReference type="Proteomes" id="UP001294412">
    <property type="component" value="Unassembled WGS sequence"/>
</dbReference>
<dbReference type="PANTHER" id="PTHR31157:SF1">
    <property type="entry name" value="SCP DOMAIN-CONTAINING PROTEIN"/>
    <property type="match status" value="1"/>
</dbReference>
<dbReference type="CDD" id="cd05379">
    <property type="entry name" value="CAP_bacterial"/>
    <property type="match status" value="1"/>
</dbReference>
<organism evidence="2 3">
    <name type="scientific">Fulvimarina uroteuthidis</name>
    <dbReference type="NCBI Taxonomy" id="3098149"/>
    <lineage>
        <taxon>Bacteria</taxon>
        <taxon>Pseudomonadati</taxon>
        <taxon>Pseudomonadota</taxon>
        <taxon>Alphaproteobacteria</taxon>
        <taxon>Hyphomicrobiales</taxon>
        <taxon>Aurantimonadaceae</taxon>
        <taxon>Fulvimarina</taxon>
    </lineage>
</organism>
<comment type="caution">
    <text evidence="2">The sequence shown here is derived from an EMBL/GenBank/DDBJ whole genome shotgun (WGS) entry which is preliminary data.</text>
</comment>
<protein>
    <submittedName>
        <fullName evidence="2">CAP domain-containing protein</fullName>
    </submittedName>
</protein>
<evidence type="ECO:0000259" key="1">
    <source>
        <dbReference type="Pfam" id="PF00188"/>
    </source>
</evidence>
<proteinExistence type="predicted"/>
<dbReference type="InterPro" id="IPR035940">
    <property type="entry name" value="CAP_sf"/>
</dbReference>
<dbReference type="RefSeq" id="WP_322187400.1">
    <property type="nucleotide sequence ID" value="NZ_JAXLPB010000003.1"/>
</dbReference>
<dbReference type="EMBL" id="JAXLPB010000003">
    <property type="protein sequence ID" value="MDY8109908.1"/>
    <property type="molecule type" value="Genomic_DNA"/>
</dbReference>
<gene>
    <name evidence="2" type="ORF">U0C82_12235</name>
</gene>
<reference evidence="2 3" key="1">
    <citation type="submission" date="2023-12" db="EMBL/GenBank/DDBJ databases">
        <title>Description of Novel Strain Fulvimarina sp. 2208YS6-2-32 isolated from Uroteuthis (Photololigo) edulis.</title>
        <authorList>
            <person name="Park J.-S."/>
        </authorList>
    </citation>
    <scope>NUCLEOTIDE SEQUENCE [LARGE SCALE GENOMIC DNA]</scope>
    <source>
        <strain evidence="2 3">2208YS6-2-32</strain>
    </source>
</reference>